<feature type="compositionally biased region" description="Basic residues" evidence="9">
    <location>
        <begin position="188"/>
        <end position="197"/>
    </location>
</feature>
<feature type="region of interest" description="Disordered" evidence="9">
    <location>
        <begin position="1"/>
        <end position="38"/>
    </location>
</feature>
<dbReference type="Gene3D" id="3.40.50.300">
    <property type="entry name" value="P-loop containing nucleotide triphosphate hydrolases"/>
    <property type="match status" value="1"/>
</dbReference>
<evidence type="ECO:0000256" key="5">
    <source>
        <dbReference type="ARBA" id="ARBA00023125"/>
    </source>
</evidence>
<name>A0AAD5PEQ4_9FUNG</name>
<evidence type="ECO:0000256" key="1">
    <source>
        <dbReference type="ARBA" id="ARBA00004123"/>
    </source>
</evidence>
<evidence type="ECO:0000313" key="11">
    <source>
        <dbReference type="EMBL" id="KAI9260556.1"/>
    </source>
</evidence>
<evidence type="ECO:0000313" key="12">
    <source>
        <dbReference type="Proteomes" id="UP001209540"/>
    </source>
</evidence>
<comment type="caution">
    <text evidence="11">The sequence shown here is derived from an EMBL/GenBank/DDBJ whole genome shotgun (WGS) entry which is preliminary data.</text>
</comment>
<comment type="subcellular location">
    <subcellularLocation>
        <location evidence="1">Nucleus</location>
    </subcellularLocation>
</comment>
<feature type="compositionally biased region" description="Basic and acidic residues" evidence="9">
    <location>
        <begin position="164"/>
        <end position="187"/>
    </location>
</feature>
<keyword evidence="5" id="KW-0238">DNA-binding</keyword>
<proteinExistence type="inferred from homology"/>
<protein>
    <submittedName>
        <fullName evidence="11">P-loop containing nucleoside triphosphate hydrolase protein</fullName>
    </submittedName>
</protein>
<keyword evidence="7" id="KW-0131">Cell cycle</keyword>
<dbReference type="Proteomes" id="UP001209540">
    <property type="component" value="Unassembled WGS sequence"/>
</dbReference>
<dbReference type="SMART" id="SM00382">
    <property type="entry name" value="AAA"/>
    <property type="match status" value="1"/>
</dbReference>
<dbReference type="InterPro" id="IPR003593">
    <property type="entry name" value="AAA+_ATPase"/>
</dbReference>
<reference evidence="11" key="1">
    <citation type="journal article" date="2022" name="IScience">
        <title>Evolution of zygomycete secretomes and the origins of terrestrial fungal ecologies.</title>
        <authorList>
            <person name="Chang Y."/>
            <person name="Wang Y."/>
            <person name="Mondo S."/>
            <person name="Ahrendt S."/>
            <person name="Andreopoulos W."/>
            <person name="Barry K."/>
            <person name="Beard J."/>
            <person name="Benny G.L."/>
            <person name="Blankenship S."/>
            <person name="Bonito G."/>
            <person name="Cuomo C."/>
            <person name="Desiro A."/>
            <person name="Gervers K.A."/>
            <person name="Hundley H."/>
            <person name="Kuo A."/>
            <person name="LaButti K."/>
            <person name="Lang B.F."/>
            <person name="Lipzen A."/>
            <person name="O'Donnell K."/>
            <person name="Pangilinan J."/>
            <person name="Reynolds N."/>
            <person name="Sandor L."/>
            <person name="Smith M.E."/>
            <person name="Tsang A."/>
            <person name="Grigoriev I.V."/>
            <person name="Stajich J.E."/>
            <person name="Spatafora J.W."/>
        </authorList>
    </citation>
    <scope>NUCLEOTIDE SEQUENCE</scope>
    <source>
        <strain evidence="11">RSA 2281</strain>
    </source>
</reference>
<dbReference type="Pfam" id="PF00004">
    <property type="entry name" value="AAA"/>
    <property type="match status" value="1"/>
</dbReference>
<dbReference type="GO" id="GO:0005524">
    <property type="term" value="F:ATP binding"/>
    <property type="evidence" value="ECO:0007669"/>
    <property type="project" value="UniProtKB-KW"/>
</dbReference>
<dbReference type="CDD" id="cd18140">
    <property type="entry name" value="HLD_clamp_RFC"/>
    <property type="match status" value="1"/>
</dbReference>
<dbReference type="InterPro" id="IPR027417">
    <property type="entry name" value="P-loop_NTPase"/>
</dbReference>
<dbReference type="EMBL" id="JAIXMP010000016">
    <property type="protein sequence ID" value="KAI9260556.1"/>
    <property type="molecule type" value="Genomic_DNA"/>
</dbReference>
<dbReference type="GO" id="GO:0016887">
    <property type="term" value="F:ATP hydrolysis activity"/>
    <property type="evidence" value="ECO:0007669"/>
    <property type="project" value="InterPro"/>
</dbReference>
<evidence type="ECO:0000256" key="9">
    <source>
        <dbReference type="SAM" id="MobiDB-lite"/>
    </source>
</evidence>
<keyword evidence="2" id="KW-0235">DNA replication</keyword>
<dbReference type="InterPro" id="IPR053016">
    <property type="entry name" value="CTF18-RFC_complex"/>
</dbReference>
<keyword evidence="6" id="KW-0539">Nucleus</keyword>
<evidence type="ECO:0000256" key="2">
    <source>
        <dbReference type="ARBA" id="ARBA00022705"/>
    </source>
</evidence>
<evidence type="ECO:0000256" key="7">
    <source>
        <dbReference type="ARBA" id="ARBA00023306"/>
    </source>
</evidence>
<keyword evidence="3" id="KW-0547">Nucleotide-binding</keyword>
<evidence type="ECO:0000259" key="10">
    <source>
        <dbReference type="SMART" id="SM00382"/>
    </source>
</evidence>
<gene>
    <name evidence="11" type="ORF">BDA99DRAFT_85121</name>
</gene>
<keyword evidence="12" id="KW-1185">Reference proteome</keyword>
<dbReference type="AlphaFoldDB" id="A0AAD5PEQ4"/>
<evidence type="ECO:0000256" key="4">
    <source>
        <dbReference type="ARBA" id="ARBA00022840"/>
    </source>
</evidence>
<comment type="similarity">
    <text evidence="8">Belongs to the activator 1 small subunits family. CTF18 subfamily.</text>
</comment>
<dbReference type="InterPro" id="IPR003959">
    <property type="entry name" value="ATPase_AAA_core"/>
</dbReference>
<dbReference type="CDD" id="cd00009">
    <property type="entry name" value="AAA"/>
    <property type="match status" value="1"/>
</dbReference>
<keyword evidence="4" id="KW-0067">ATP-binding</keyword>
<dbReference type="GO" id="GO:0005634">
    <property type="term" value="C:nucleus"/>
    <property type="evidence" value="ECO:0007669"/>
    <property type="project" value="UniProtKB-SubCell"/>
</dbReference>
<dbReference type="PANTHER" id="PTHR46765">
    <property type="entry name" value="P-LOOP CONTAINING NUCLEOSIDE TRIPHOSPHATE HYDROLASES SUPERFAMILY PROTEIN"/>
    <property type="match status" value="1"/>
</dbReference>
<keyword evidence="11" id="KW-0378">Hydrolase</keyword>
<feature type="compositionally biased region" description="Basic and acidic residues" evidence="9">
    <location>
        <begin position="1"/>
        <end position="10"/>
    </location>
</feature>
<dbReference type="InterPro" id="IPR047854">
    <property type="entry name" value="RFC_lid"/>
</dbReference>
<feature type="region of interest" description="Disordered" evidence="9">
    <location>
        <begin position="164"/>
        <end position="197"/>
    </location>
</feature>
<dbReference type="SUPFAM" id="SSF52540">
    <property type="entry name" value="P-loop containing nucleoside triphosphate hydrolases"/>
    <property type="match status" value="1"/>
</dbReference>
<dbReference type="PANTHER" id="PTHR46765:SF1">
    <property type="entry name" value="P-LOOP CONTAINING NUCLEOSIDE TRIPHOSPHATE HYDROLASES SUPERFAMILY PROTEIN"/>
    <property type="match status" value="1"/>
</dbReference>
<accession>A0AAD5PEQ4</accession>
<evidence type="ECO:0000256" key="6">
    <source>
        <dbReference type="ARBA" id="ARBA00023242"/>
    </source>
</evidence>
<sequence>MEIDDIEKANKTLITTNNNNNNPTRDMSDENFGFGDLDDDDFDDSPLFQVFNQNVQKDLNVNPESHQFSLENGGLVTVQKPRPTKTVKKPTATIKSKPSIDYTKPPTTGRYITSICASTDKTFYFPKIDPKQKTKEKGKGLSKHVHRRMNLLEKPIWQMQREIEEQKSRVRKRDEDEQLGYEHYKDGKKQKRRKRVHRTKPIMTEKLWVEKYRPKGFLDLLGDQRVNRDVLKWIKQWDYCVFGIVPPSETQRDKIIKSYRNTFGGNANFKGNKPEKPKDRLQRPDRKIMLISGPPGFGKTTLAHVVANHAGYNIIEINASDDRTGEVVGSKIKSALEMQAIIREPVSSKDGNRTMSMDQKPNCLIIDEIDGASSGGGGESFIKQLVQLAMAELKDEKINQSQTKKKGKGKEATPLLRPIICVCNDLYAPVLRPLRSVAQLVQFRKIPMLTIAKRLQEICDEEGLETDLRALSLLAEMTDGDIRSCLNTLQFIRGKSSVFTREMLEDAGLGRKDMGKSLFSVWDEIFNASSGQKRAAVHHHNHVPVDINNKYLGRLTDSIMTNGEIERIMQGCFESYPKMRYHDVGCQKIVQMSDWLNFYDLINHRTNETHDYSLYSYLPYPAVNFHRFFAGSAAQERIEYPRVDYEQFVAKKSYENLISVFLAGVHPKRRRTLHKDMIATEIAPRLLHIMTPDLRTVNKQLIKAQEKEVLFRLIDVMIEFGLTFLQEKNEEGQFVYKLDPPLEQIMNFEGAGGIVNTVLPKQYAVRQLIAQEIELETIRRREQAARSHESGLPRARAKPTIEEIVQKATEDKGPVKMPTDFFGRVIQQDSNNSNKSNNSRTPAIDKSLITYHYHEGFSNAVRKPMNVHMFL</sequence>
<dbReference type="GO" id="GO:0003677">
    <property type="term" value="F:DNA binding"/>
    <property type="evidence" value="ECO:0007669"/>
    <property type="project" value="UniProtKB-KW"/>
</dbReference>
<dbReference type="GO" id="GO:0006260">
    <property type="term" value="P:DNA replication"/>
    <property type="evidence" value="ECO:0007669"/>
    <property type="project" value="UniProtKB-KW"/>
</dbReference>
<reference evidence="11" key="2">
    <citation type="submission" date="2023-02" db="EMBL/GenBank/DDBJ databases">
        <authorList>
            <consortium name="DOE Joint Genome Institute"/>
            <person name="Mondo S.J."/>
            <person name="Chang Y."/>
            <person name="Wang Y."/>
            <person name="Ahrendt S."/>
            <person name="Andreopoulos W."/>
            <person name="Barry K."/>
            <person name="Beard J."/>
            <person name="Benny G.L."/>
            <person name="Blankenship S."/>
            <person name="Bonito G."/>
            <person name="Cuomo C."/>
            <person name="Desiro A."/>
            <person name="Gervers K.A."/>
            <person name="Hundley H."/>
            <person name="Kuo A."/>
            <person name="LaButti K."/>
            <person name="Lang B.F."/>
            <person name="Lipzen A."/>
            <person name="O'Donnell K."/>
            <person name="Pangilinan J."/>
            <person name="Reynolds N."/>
            <person name="Sandor L."/>
            <person name="Smith M.W."/>
            <person name="Tsang A."/>
            <person name="Grigoriev I.V."/>
            <person name="Stajich J.E."/>
            <person name="Spatafora J.W."/>
        </authorList>
    </citation>
    <scope>NUCLEOTIDE SEQUENCE</scope>
    <source>
        <strain evidence="11">RSA 2281</strain>
    </source>
</reference>
<feature type="domain" description="AAA+ ATPase" evidence="10">
    <location>
        <begin position="285"/>
        <end position="447"/>
    </location>
</feature>
<evidence type="ECO:0000256" key="8">
    <source>
        <dbReference type="ARBA" id="ARBA00043975"/>
    </source>
</evidence>
<evidence type="ECO:0000256" key="3">
    <source>
        <dbReference type="ARBA" id="ARBA00022741"/>
    </source>
</evidence>
<organism evidence="11 12">
    <name type="scientific">Phascolomyces articulosus</name>
    <dbReference type="NCBI Taxonomy" id="60185"/>
    <lineage>
        <taxon>Eukaryota</taxon>
        <taxon>Fungi</taxon>
        <taxon>Fungi incertae sedis</taxon>
        <taxon>Mucoromycota</taxon>
        <taxon>Mucoromycotina</taxon>
        <taxon>Mucoromycetes</taxon>
        <taxon>Mucorales</taxon>
        <taxon>Lichtheimiaceae</taxon>
        <taxon>Phascolomyces</taxon>
    </lineage>
</organism>
<dbReference type="Gene3D" id="1.10.8.60">
    <property type="match status" value="1"/>
</dbReference>